<dbReference type="Gene3D" id="3.40.1620.10">
    <property type="entry name" value="YefM-like domain"/>
    <property type="match status" value="1"/>
</dbReference>
<dbReference type="NCBIfam" id="TIGR01552">
    <property type="entry name" value="phd_fam"/>
    <property type="match status" value="1"/>
</dbReference>
<comment type="similarity">
    <text evidence="1 2">Belongs to the phD/YefM antitoxin family.</text>
</comment>
<dbReference type="RefSeq" id="WP_008523201.1">
    <property type="nucleotide sequence ID" value="NZ_CM001376.1"/>
</dbReference>
<dbReference type="SUPFAM" id="SSF143120">
    <property type="entry name" value="YefM-like"/>
    <property type="match status" value="1"/>
</dbReference>
<dbReference type="EMBL" id="CM001376">
    <property type="protein sequence ID" value="EHM13607.1"/>
    <property type="molecule type" value="Genomic_DNA"/>
</dbReference>
<dbReference type="eggNOG" id="COG2161">
    <property type="taxonomic scope" value="Bacteria"/>
</dbReference>
<dbReference type="InterPro" id="IPR036165">
    <property type="entry name" value="YefM-like_sf"/>
</dbReference>
<dbReference type="OrthoDB" id="6427at2"/>
<dbReference type="HOGENOM" id="CLU_155837_4_1_0"/>
<dbReference type="Pfam" id="PF02604">
    <property type="entry name" value="PhdYeFM_antitox"/>
    <property type="match status" value="1"/>
</dbReference>
<evidence type="ECO:0000256" key="1">
    <source>
        <dbReference type="ARBA" id="ARBA00009981"/>
    </source>
</evidence>
<proteinExistence type="inferred from homology"/>
<protein>
    <recommendedName>
        <fullName evidence="2">Antitoxin</fullName>
    </recommendedName>
</protein>
<dbReference type="STRING" id="885272.JonanDRAFT_1241"/>
<name>H0UM31_9BACT</name>
<comment type="function">
    <text evidence="2">Antitoxin component of a type II toxin-antitoxin (TA) system.</text>
</comment>
<evidence type="ECO:0000313" key="3">
    <source>
        <dbReference type="EMBL" id="EHM13607.1"/>
    </source>
</evidence>
<dbReference type="InterPro" id="IPR006442">
    <property type="entry name" value="Antitoxin_Phd/YefM"/>
</dbReference>
<gene>
    <name evidence="3" type="ORF">JonanDRAFT_1241</name>
</gene>
<dbReference type="Proteomes" id="UP000003806">
    <property type="component" value="Chromosome"/>
</dbReference>
<evidence type="ECO:0000313" key="4">
    <source>
        <dbReference type="Proteomes" id="UP000003806"/>
    </source>
</evidence>
<accession>H0UM31</accession>
<sequence length="79" mass="9022">MLASTVAQVRNNFKDYCDRVVDDDEVLVITRPGERNVVMMSLKEFTAFQNQMYLAKADRALEQIKTGKGIPKKLKDLKS</sequence>
<dbReference type="AlphaFoldDB" id="H0UM31"/>
<organism evidence="3 4">
    <name type="scientific">Jonquetella anthropi DSM 22815</name>
    <dbReference type="NCBI Taxonomy" id="885272"/>
    <lineage>
        <taxon>Bacteria</taxon>
        <taxon>Thermotogati</taxon>
        <taxon>Synergistota</taxon>
        <taxon>Synergistia</taxon>
        <taxon>Synergistales</taxon>
        <taxon>Dethiosulfovibrionaceae</taxon>
        <taxon>Jonquetella</taxon>
    </lineage>
</organism>
<keyword evidence="4" id="KW-1185">Reference proteome</keyword>
<reference evidence="3 4" key="1">
    <citation type="submission" date="2011-11" db="EMBL/GenBank/DDBJ databases">
        <title>The Noncontiguous Finished genome of Jonquetella anthropi DSM 22815.</title>
        <authorList>
            <consortium name="US DOE Joint Genome Institute (JGI-PGF)"/>
            <person name="Lucas S."/>
            <person name="Copeland A."/>
            <person name="Lapidus A."/>
            <person name="Glavina del Rio T."/>
            <person name="Dalin E."/>
            <person name="Tice H."/>
            <person name="Bruce D."/>
            <person name="Goodwin L."/>
            <person name="Pitluck S."/>
            <person name="Peters L."/>
            <person name="Mikhailova N."/>
            <person name="Held B."/>
            <person name="Kyrpides N."/>
            <person name="Mavromatis K."/>
            <person name="Ivanova N."/>
            <person name="Markowitz V."/>
            <person name="Cheng J.-F."/>
            <person name="Hugenholtz P."/>
            <person name="Woyke T."/>
            <person name="Wu D."/>
            <person name="Gronow S."/>
            <person name="Wellnitz S."/>
            <person name="Brambilla E."/>
            <person name="Klenk H.-P."/>
            <person name="Eisen J.A."/>
        </authorList>
    </citation>
    <scope>NUCLEOTIDE SEQUENCE [LARGE SCALE GENOMIC DNA]</scope>
    <source>
        <strain evidence="3 4">DSM 22815</strain>
    </source>
</reference>
<evidence type="ECO:0000256" key="2">
    <source>
        <dbReference type="RuleBase" id="RU362080"/>
    </source>
</evidence>